<keyword evidence="1" id="KW-0812">Transmembrane</keyword>
<keyword evidence="1" id="KW-0472">Membrane</keyword>
<reference evidence="2 3" key="1">
    <citation type="submission" date="2018-05" db="EMBL/GenBank/DDBJ databases">
        <title>Genomic Encyclopedia of Type Strains, Phase IV (KMG-IV): sequencing the most valuable type-strain genomes for metagenomic binning, comparative biology and taxonomic classification.</title>
        <authorList>
            <person name="Goeker M."/>
        </authorList>
    </citation>
    <scope>NUCLEOTIDE SEQUENCE [LARGE SCALE GENOMIC DNA]</scope>
    <source>
        <strain evidence="2 3">DSM 18773</strain>
    </source>
</reference>
<dbReference type="RefSeq" id="WP_109687420.1">
    <property type="nucleotide sequence ID" value="NZ_QGGL01000004.1"/>
</dbReference>
<gene>
    <name evidence="2" type="ORF">C7459_104177</name>
</gene>
<organism evidence="2 3">
    <name type="scientific">Tumebacillus permanentifrigoris</name>
    <dbReference type="NCBI Taxonomy" id="378543"/>
    <lineage>
        <taxon>Bacteria</taxon>
        <taxon>Bacillati</taxon>
        <taxon>Bacillota</taxon>
        <taxon>Bacilli</taxon>
        <taxon>Bacillales</taxon>
        <taxon>Alicyclobacillaceae</taxon>
        <taxon>Tumebacillus</taxon>
    </lineage>
</organism>
<protein>
    <submittedName>
        <fullName evidence="2">Uncharacterized protein</fullName>
    </submittedName>
</protein>
<feature type="transmembrane region" description="Helical" evidence="1">
    <location>
        <begin position="50"/>
        <end position="71"/>
    </location>
</feature>
<comment type="caution">
    <text evidence="2">The sequence shown here is derived from an EMBL/GenBank/DDBJ whole genome shotgun (WGS) entry which is preliminary data.</text>
</comment>
<accession>A0A316DCP9</accession>
<feature type="transmembrane region" description="Helical" evidence="1">
    <location>
        <begin position="6"/>
        <end position="26"/>
    </location>
</feature>
<dbReference type="EMBL" id="QGGL01000004">
    <property type="protein sequence ID" value="PWK14973.1"/>
    <property type="molecule type" value="Genomic_DNA"/>
</dbReference>
<evidence type="ECO:0000256" key="1">
    <source>
        <dbReference type="SAM" id="Phobius"/>
    </source>
</evidence>
<evidence type="ECO:0000313" key="3">
    <source>
        <dbReference type="Proteomes" id="UP000245634"/>
    </source>
</evidence>
<feature type="transmembrane region" description="Helical" evidence="1">
    <location>
        <begin position="155"/>
        <end position="176"/>
    </location>
</feature>
<sequence>MPTSLAWFSTITLGIITLYHFFRFALVQKERDWISKWATRWMKYIQRTGILRWVRIVLFFTILVVTLTFIGDRDPQAYPNLTTTAQNVTIVDGTLPKSFNTVTTVTENEPDFRRLPIQVGSNGQIPAQAIPSKQTVTQVTAQDDFSKLFMSGATILFLKVFGAVAFSALASFAVTLPFTNPEQLKFFGVEYKMQSEKQAEIVGEYNKLAKVAELCRLSVLKSVAGDVMYEWLQAQCIDHQGNLLLTDALQGVTNLIRTTFEGNQIQVGVGLVTVENGVLDQHSIQGETRTVKRVIREAFELDKAMSWETLRGTFIWAVPIHNVENRPTDSFTILYLYSHMVTFGEADLHMIQTAKKMIENHYDNSLREIAGTA</sequence>
<keyword evidence="1" id="KW-1133">Transmembrane helix</keyword>
<keyword evidence="3" id="KW-1185">Reference proteome</keyword>
<name>A0A316DCP9_9BACL</name>
<dbReference type="Proteomes" id="UP000245634">
    <property type="component" value="Unassembled WGS sequence"/>
</dbReference>
<evidence type="ECO:0000313" key="2">
    <source>
        <dbReference type="EMBL" id="PWK14973.1"/>
    </source>
</evidence>
<dbReference type="AlphaFoldDB" id="A0A316DCP9"/>
<proteinExistence type="predicted"/>